<protein>
    <submittedName>
        <fullName evidence="2">Uncharacterized protein</fullName>
    </submittedName>
</protein>
<dbReference type="InParanoid" id="A0A1D3CXT5"/>
<keyword evidence="3" id="KW-1185">Reference proteome</keyword>
<name>A0A1D3CXT5_9EIME</name>
<organism evidence="2 3">
    <name type="scientific">Cyclospora cayetanensis</name>
    <dbReference type="NCBI Taxonomy" id="88456"/>
    <lineage>
        <taxon>Eukaryota</taxon>
        <taxon>Sar</taxon>
        <taxon>Alveolata</taxon>
        <taxon>Apicomplexa</taxon>
        <taxon>Conoidasida</taxon>
        <taxon>Coccidia</taxon>
        <taxon>Eucoccidiorida</taxon>
        <taxon>Eimeriorina</taxon>
        <taxon>Eimeriidae</taxon>
        <taxon>Cyclospora</taxon>
    </lineage>
</organism>
<reference evidence="2 3" key="1">
    <citation type="journal article" date="2016" name="BMC Genomics">
        <title>Comparative genomics reveals Cyclospora cayetanensis possesses coccidia-like metabolism and invasion components but unique surface antigens.</title>
        <authorList>
            <person name="Liu S."/>
            <person name="Wang L."/>
            <person name="Zheng H."/>
            <person name="Xu Z."/>
            <person name="Roellig D.M."/>
            <person name="Li N."/>
            <person name="Frace M.A."/>
            <person name="Tang K."/>
            <person name="Arrowood M.J."/>
            <person name="Moss D.M."/>
            <person name="Zhang L."/>
            <person name="Feng Y."/>
            <person name="Xiao L."/>
        </authorList>
    </citation>
    <scope>NUCLEOTIDE SEQUENCE [LARGE SCALE GENOMIC DNA]</scope>
    <source>
        <strain evidence="2 3">CHN_HEN01</strain>
    </source>
</reference>
<comment type="caution">
    <text evidence="2">The sequence shown here is derived from an EMBL/GenBank/DDBJ whole genome shotgun (WGS) entry which is preliminary data.</text>
</comment>
<sequence>MSISLFMSLSSCLSLHVSLFMSISLFMSLDLTAPILPVLWVPVQRLAREGVEAFSDFAGVACLAGGEAEHVEALWMMHDCVEGRGSQQEGACERREERELQNGVGSNRLRQVREHFFSVDFALDVVLSELQIVAFCEGRGVAVPPPRYGQRLFAIECACLHHHLQVGMTGDQTLSMDIEVYPATVLTVARDLESTLTPPEVSVLLLLEPSRQKTKRRRKGNAFFSVLQKVLGRGDGISTDSQEEGETRGGSSRGADPADAPSAAAAAGASPQELEGDPFKGSSGAAPLDGAAEKTQGRQQDYRKRLESIRAFSPGVYLRMDSQLFRTLYTPDLRLLLHSCAGIVVVRAALLRQGEAFCSAVAGGDIQHPNVLLDVELQKTVSFVIPRLASRLECEGIQVDLGSIRAKSLLQPRRLTYPPNMAIAAMVDAYSCE</sequence>
<feature type="region of interest" description="Disordered" evidence="1">
    <location>
        <begin position="234"/>
        <end position="300"/>
    </location>
</feature>
<dbReference type="VEuPathDB" id="ToxoDB:cyc_08509"/>
<dbReference type="VEuPathDB" id="ToxoDB:LOC34621203"/>
<evidence type="ECO:0000313" key="2">
    <source>
        <dbReference type="EMBL" id="OEH76009.1"/>
    </source>
</evidence>
<dbReference type="EMBL" id="JROU02001557">
    <property type="protein sequence ID" value="OEH76009.1"/>
    <property type="molecule type" value="Genomic_DNA"/>
</dbReference>
<accession>A0A1D3CXT5</accession>
<evidence type="ECO:0000256" key="1">
    <source>
        <dbReference type="SAM" id="MobiDB-lite"/>
    </source>
</evidence>
<evidence type="ECO:0000313" key="3">
    <source>
        <dbReference type="Proteomes" id="UP000095192"/>
    </source>
</evidence>
<feature type="compositionally biased region" description="Basic and acidic residues" evidence="1">
    <location>
        <begin position="291"/>
        <end position="300"/>
    </location>
</feature>
<proteinExistence type="predicted"/>
<gene>
    <name evidence="2" type="ORF">cyc_08509</name>
</gene>
<dbReference type="Proteomes" id="UP000095192">
    <property type="component" value="Unassembled WGS sequence"/>
</dbReference>
<feature type="compositionally biased region" description="Low complexity" evidence="1">
    <location>
        <begin position="249"/>
        <end position="270"/>
    </location>
</feature>
<dbReference type="AlphaFoldDB" id="A0A1D3CXT5"/>